<evidence type="ECO:0000256" key="7">
    <source>
        <dbReference type="ARBA" id="ARBA00023065"/>
    </source>
</evidence>
<keyword evidence="6 9" id="KW-1133">Transmembrane helix</keyword>
<dbReference type="Proteomes" id="UP000619078">
    <property type="component" value="Unassembled WGS sequence"/>
</dbReference>
<comment type="subunit">
    <text evidence="9">The system is composed of three essential subunits: KdpA, KdpB and KdpC.</text>
</comment>
<dbReference type="PANTHER" id="PTHR30607">
    <property type="entry name" value="POTASSIUM-TRANSPORTING ATPASE A CHAIN"/>
    <property type="match status" value="1"/>
</dbReference>
<keyword evidence="11" id="KW-1185">Reference proteome</keyword>
<dbReference type="InterPro" id="IPR004623">
    <property type="entry name" value="KdpA"/>
</dbReference>
<dbReference type="PIRSF" id="PIRSF001294">
    <property type="entry name" value="K_ATPaseA"/>
    <property type="match status" value="1"/>
</dbReference>
<keyword evidence="8 9" id="KW-0472">Membrane</keyword>
<feature type="transmembrane region" description="Helical" evidence="9">
    <location>
        <begin position="488"/>
        <end position="517"/>
    </location>
</feature>
<sequence>MYLQIVLLILLITAILAVAVIVGKYMAAVYKHERSPLDFLKQVEHFIFRVGGIDPQQEMTWKQYAVSLLVINGIWWILSFALLLLQGSLPLNPAGNPSMEWSLALNSSISFLTSTNLQHYSGESGATYLTQIAVFTFLQFVSAATSLAAGVAIVRGLARKASNSLGNFYSDLVLSVTRVLLPLCLLAGILLMFCGVPMNFNKPQSITTLQGDKVTVATGPVAAMLPIKEFGSNGGGFFGANDAHPFENPNVASFIIHVFMVLLLPAAFIFFLGYYINQKKFSRMIILIMCVGVVLLTIPIISQEIAGNPLQSKMGISVLSGNTEGKEVRFGSLLSSFYAGINVAIPAGTLVSMHDSYMPLSGISMLLGMQIDAFFGGVGTGWINMLVFVIIAIFMGSLMIGRTPEVFGKKITMRQIQLAMGIYIAQPLICLGLTGITIFAYNNLNAAGAAPAWFSNNSSHNFTTVLYEFTSSFAGNGSGFEGLADNNVFWNLTTAVAMMAGRFIPVLGALAIAGIMLRQRPTPYSAGTLQTDSASFGVMLFFVMVVLQVLSLFPALVLGPINEYLTQLS</sequence>
<dbReference type="AlphaFoldDB" id="A0A926S0I2"/>
<evidence type="ECO:0000256" key="8">
    <source>
        <dbReference type="ARBA" id="ARBA00023136"/>
    </source>
</evidence>
<dbReference type="GO" id="GO:0005886">
    <property type="term" value="C:plasma membrane"/>
    <property type="evidence" value="ECO:0007669"/>
    <property type="project" value="UniProtKB-SubCell"/>
</dbReference>
<gene>
    <name evidence="9 10" type="primary">kdpA</name>
    <name evidence="10" type="ORF">IDJ76_02870</name>
</gene>
<evidence type="ECO:0000313" key="11">
    <source>
        <dbReference type="Proteomes" id="UP000619078"/>
    </source>
</evidence>
<dbReference type="Pfam" id="PF03814">
    <property type="entry name" value="KdpA"/>
    <property type="match status" value="1"/>
</dbReference>
<keyword evidence="7 9" id="KW-0406">Ion transport</keyword>
<organism evidence="10 11">
    <name type="scientific">Mucilaginibacter glaciei</name>
    <dbReference type="NCBI Taxonomy" id="2772109"/>
    <lineage>
        <taxon>Bacteria</taxon>
        <taxon>Pseudomonadati</taxon>
        <taxon>Bacteroidota</taxon>
        <taxon>Sphingobacteriia</taxon>
        <taxon>Sphingobacteriales</taxon>
        <taxon>Sphingobacteriaceae</taxon>
        <taxon>Mucilaginibacter</taxon>
    </lineage>
</organism>
<keyword evidence="3 9" id="KW-0633">Potassium transport</keyword>
<proteinExistence type="inferred from homology"/>
<comment type="caution">
    <text evidence="10">The sequence shown here is derived from an EMBL/GenBank/DDBJ whole genome shotgun (WGS) entry which is preliminary data.</text>
</comment>
<accession>A0A926S0I2</accession>
<feature type="transmembrane region" description="Helical" evidence="9">
    <location>
        <begin position="179"/>
        <end position="200"/>
    </location>
</feature>
<evidence type="ECO:0000256" key="1">
    <source>
        <dbReference type="ARBA" id="ARBA00022448"/>
    </source>
</evidence>
<evidence type="ECO:0000256" key="4">
    <source>
        <dbReference type="ARBA" id="ARBA00022692"/>
    </source>
</evidence>
<keyword evidence="1 9" id="KW-0813">Transport</keyword>
<comment type="subcellular location">
    <subcellularLocation>
        <location evidence="9">Cell membrane</location>
        <topology evidence="9">Multi-pass membrane protein</topology>
    </subcellularLocation>
</comment>
<name>A0A926S0I2_9SPHI</name>
<dbReference type="NCBIfam" id="TIGR00680">
    <property type="entry name" value="kdpA"/>
    <property type="match status" value="1"/>
</dbReference>
<evidence type="ECO:0000313" key="10">
    <source>
        <dbReference type="EMBL" id="MBD1392033.1"/>
    </source>
</evidence>
<evidence type="ECO:0000256" key="6">
    <source>
        <dbReference type="ARBA" id="ARBA00022989"/>
    </source>
</evidence>
<protein>
    <recommendedName>
        <fullName evidence="9">Potassium-transporting ATPase potassium-binding subunit</fullName>
    </recommendedName>
    <alternativeName>
        <fullName evidence="9">ATP phosphohydrolase [potassium-transporting] A chain</fullName>
    </alternativeName>
    <alternativeName>
        <fullName evidence="9">Potassium-binding and translocating subunit A</fullName>
    </alternativeName>
    <alternativeName>
        <fullName evidence="9">Potassium-translocating ATPase A chain</fullName>
    </alternativeName>
</protein>
<evidence type="ECO:0000256" key="9">
    <source>
        <dbReference type="HAMAP-Rule" id="MF_00275"/>
    </source>
</evidence>
<feature type="transmembrane region" description="Helical" evidence="9">
    <location>
        <begin position="422"/>
        <end position="441"/>
    </location>
</feature>
<dbReference type="GO" id="GO:0008556">
    <property type="term" value="F:P-type potassium transmembrane transporter activity"/>
    <property type="evidence" value="ECO:0007669"/>
    <property type="project" value="InterPro"/>
</dbReference>
<feature type="transmembrane region" description="Helical" evidence="9">
    <location>
        <begin position="6"/>
        <end position="27"/>
    </location>
</feature>
<dbReference type="GO" id="GO:0030955">
    <property type="term" value="F:potassium ion binding"/>
    <property type="evidence" value="ECO:0007669"/>
    <property type="project" value="UniProtKB-UniRule"/>
</dbReference>
<comment type="similarity">
    <text evidence="9">Belongs to the KdpA family.</text>
</comment>
<dbReference type="EMBL" id="JACWMX010000001">
    <property type="protein sequence ID" value="MBD1392033.1"/>
    <property type="molecule type" value="Genomic_DNA"/>
</dbReference>
<feature type="transmembrane region" description="Helical" evidence="9">
    <location>
        <begin position="538"/>
        <end position="561"/>
    </location>
</feature>
<keyword evidence="2 9" id="KW-1003">Cell membrane</keyword>
<dbReference type="PANTHER" id="PTHR30607:SF2">
    <property type="entry name" value="POTASSIUM-TRANSPORTING ATPASE POTASSIUM-BINDING SUBUNIT"/>
    <property type="match status" value="1"/>
</dbReference>
<feature type="transmembrane region" description="Helical" evidence="9">
    <location>
        <begin position="254"/>
        <end position="277"/>
    </location>
</feature>
<evidence type="ECO:0000256" key="3">
    <source>
        <dbReference type="ARBA" id="ARBA00022538"/>
    </source>
</evidence>
<keyword evidence="5 9" id="KW-0630">Potassium</keyword>
<feature type="transmembrane region" description="Helical" evidence="9">
    <location>
        <begin position="64"/>
        <end position="85"/>
    </location>
</feature>
<reference evidence="10" key="1">
    <citation type="submission" date="2020-09" db="EMBL/GenBank/DDBJ databases">
        <title>Novel species of Mucilaginibacter isolated from a glacier on the Tibetan Plateau.</title>
        <authorList>
            <person name="Liu Q."/>
            <person name="Xin Y.-H."/>
        </authorList>
    </citation>
    <scope>NUCLEOTIDE SEQUENCE</scope>
    <source>
        <strain evidence="10">ZB1P21</strain>
    </source>
</reference>
<dbReference type="RefSeq" id="WP_191160524.1">
    <property type="nucleotide sequence ID" value="NZ_JACWMX010000001.1"/>
</dbReference>
<dbReference type="HAMAP" id="MF_00275">
    <property type="entry name" value="KdpA"/>
    <property type="match status" value="1"/>
</dbReference>
<keyword evidence="4 9" id="KW-0812">Transmembrane</keyword>
<comment type="function">
    <text evidence="9">Part of the high-affinity ATP-driven potassium transport (or Kdp) system, which catalyzes the hydrolysis of ATP coupled with the electrogenic transport of potassium into the cytoplasm. This subunit binds the extracellular potassium ions and delivers the ions to the membrane domain of KdpB through an intramembrane tunnel.</text>
</comment>
<feature type="transmembrane region" description="Helical" evidence="9">
    <location>
        <begin position="132"/>
        <end position="158"/>
    </location>
</feature>
<feature type="transmembrane region" description="Helical" evidence="9">
    <location>
        <begin position="284"/>
        <end position="302"/>
    </location>
</feature>
<evidence type="ECO:0000256" key="5">
    <source>
        <dbReference type="ARBA" id="ARBA00022958"/>
    </source>
</evidence>
<evidence type="ECO:0000256" key="2">
    <source>
        <dbReference type="ARBA" id="ARBA00022475"/>
    </source>
</evidence>
<feature type="transmembrane region" description="Helical" evidence="9">
    <location>
        <begin position="381"/>
        <end position="401"/>
    </location>
</feature>